<gene>
    <name evidence="4" type="primary">RAB35</name>
</gene>
<dbReference type="SMART" id="SM00174">
    <property type="entry name" value="RHO"/>
    <property type="match status" value="1"/>
</dbReference>
<protein>
    <submittedName>
        <fullName evidence="4">RAB35, member RAS onco family</fullName>
    </submittedName>
</protein>
<dbReference type="Gene3D" id="3.40.50.300">
    <property type="entry name" value="P-loop containing nucleotide triphosphate hydrolases"/>
    <property type="match status" value="1"/>
</dbReference>
<accession>F6YND6</accession>
<dbReference type="Pfam" id="PF00071">
    <property type="entry name" value="Ras"/>
    <property type="match status" value="1"/>
</dbReference>
<dbReference type="PRINTS" id="PR00449">
    <property type="entry name" value="RASTRNSFRMNG"/>
</dbReference>
<evidence type="ECO:0000313" key="5">
    <source>
        <dbReference type="Proteomes" id="UP000008225"/>
    </source>
</evidence>
<dbReference type="SMART" id="SM00173">
    <property type="entry name" value="RAS"/>
    <property type="match status" value="1"/>
</dbReference>
<keyword evidence="1" id="KW-0547">Nucleotide-binding</keyword>
<dbReference type="InterPro" id="IPR027417">
    <property type="entry name" value="P-loop_NTPase"/>
</dbReference>
<reference evidence="4" key="3">
    <citation type="submission" date="2025-09" db="UniProtKB">
        <authorList>
            <consortium name="Ensembl"/>
        </authorList>
    </citation>
    <scope>IDENTIFICATION</scope>
</reference>
<dbReference type="Proteomes" id="UP000008225">
    <property type="component" value="Chromosome 9"/>
</dbReference>
<dbReference type="Ensembl" id="ENSCJAT00000017350.4">
    <property type="protein sequence ID" value="ENSCJAP00000016405.2"/>
    <property type="gene ID" value="ENSCJAG00000008955.5"/>
</dbReference>
<dbReference type="GeneTree" id="ENSGT00940000158557"/>
<reference evidence="4" key="2">
    <citation type="submission" date="2025-08" db="UniProtKB">
        <authorList>
            <consortium name="Ensembl"/>
        </authorList>
    </citation>
    <scope>IDENTIFICATION</scope>
</reference>
<dbReference type="PROSITE" id="PS51421">
    <property type="entry name" value="RAS"/>
    <property type="match status" value="1"/>
</dbReference>
<feature type="region of interest" description="Disordered" evidence="3">
    <location>
        <begin position="89"/>
        <end position="145"/>
    </location>
</feature>
<evidence type="ECO:0000256" key="1">
    <source>
        <dbReference type="ARBA" id="ARBA00022741"/>
    </source>
</evidence>
<dbReference type="PANTHER" id="PTHR47977">
    <property type="entry name" value="RAS-RELATED PROTEIN RAB"/>
    <property type="match status" value="1"/>
</dbReference>
<sequence length="474" mass="51760">MCICRWCEIEAREVVAFGLRGAPCTMGHSAPRLGSELHETLNLDHSLPSSKEATWASGGHSAGMGFRPRAALKAHSLAALLPPAAPVLRNSGAARRPRRPVHRLGAGASSARAASVRKGRGAGHSSRDSTFHVPSPGLGKLGARVSPAPRSWRACHFLSQGLRVSKMREKERPRPGFSGTLGFFQLGLDSGSAPPALRAANSCCDAPGGHARKTRRDSAGARARRGRGRLGLRLRKAVPDAAPAQWRGGAGRREAVAAAAAAEEEEEGDGGRCFCQFRLFVREVDPPLPEQPGGSCGSRGQYRPRPPARTAPARHGPGLRPPLQAAHHRRQRCGQKQFTVAICRQHFLRYYRGTHGVIVVYDVTSAESFVNVKRWLHEINQNCDDVCRILVGNKNDDPERKVVETEDAYKFAGQMGIQLFETSAKENVNVEEMFNCITELVLRAKKDNLAKQQQQQQNDVVKLTKNSKRKKRCC</sequence>
<dbReference type="HOGENOM" id="CLU_041217_24_2_1"/>
<name>F6YND6_CALJA</name>
<dbReference type="AlphaFoldDB" id="F6YND6"/>
<keyword evidence="2" id="KW-0342">GTP-binding</keyword>
<dbReference type="FunFam" id="3.40.50.300:FF:001447">
    <property type="entry name" value="Ras-related protein Rab-1B"/>
    <property type="match status" value="1"/>
</dbReference>
<reference evidence="4" key="1">
    <citation type="submission" date="2009-03" db="EMBL/GenBank/DDBJ databases">
        <authorList>
            <person name="Warren W."/>
            <person name="Ye L."/>
            <person name="Minx P."/>
            <person name="Worley K."/>
            <person name="Gibbs R."/>
            <person name="Wilson R.K."/>
        </authorList>
    </citation>
    <scope>NUCLEOTIDE SEQUENCE [LARGE SCALE GENOMIC DNA]</scope>
</reference>
<dbReference type="PROSITE" id="PS51419">
    <property type="entry name" value="RAB"/>
    <property type="match status" value="1"/>
</dbReference>
<organism evidence="4 5">
    <name type="scientific">Callithrix jacchus</name>
    <name type="common">White-tufted-ear marmoset</name>
    <name type="synonym">Simia Jacchus</name>
    <dbReference type="NCBI Taxonomy" id="9483"/>
    <lineage>
        <taxon>Eukaryota</taxon>
        <taxon>Metazoa</taxon>
        <taxon>Chordata</taxon>
        <taxon>Craniata</taxon>
        <taxon>Vertebrata</taxon>
        <taxon>Euteleostomi</taxon>
        <taxon>Mammalia</taxon>
        <taxon>Eutheria</taxon>
        <taxon>Euarchontoglires</taxon>
        <taxon>Primates</taxon>
        <taxon>Haplorrhini</taxon>
        <taxon>Platyrrhini</taxon>
        <taxon>Cebidae</taxon>
        <taxon>Callitrichinae</taxon>
        <taxon>Callithrix</taxon>
        <taxon>Callithrix</taxon>
    </lineage>
</organism>
<dbReference type="InterPro" id="IPR050227">
    <property type="entry name" value="Rab"/>
</dbReference>
<feature type="region of interest" description="Disordered" evidence="3">
    <location>
        <begin position="286"/>
        <end position="330"/>
    </location>
</feature>
<evidence type="ECO:0000313" key="4">
    <source>
        <dbReference type="Ensembl" id="ENSCJAP00000016405.2"/>
    </source>
</evidence>
<proteinExistence type="predicted"/>
<dbReference type="SMART" id="SM00175">
    <property type="entry name" value="RAB"/>
    <property type="match status" value="1"/>
</dbReference>
<feature type="region of interest" description="Disordered" evidence="3">
    <location>
        <begin position="207"/>
        <end position="226"/>
    </location>
</feature>
<feature type="compositionally biased region" description="Low complexity" evidence="3">
    <location>
        <begin position="105"/>
        <end position="114"/>
    </location>
</feature>
<keyword evidence="5" id="KW-1185">Reference proteome</keyword>
<dbReference type="Bgee" id="ENSCJAG00000008955">
    <property type="expression patterns" value="Expressed in testis and 6 other cell types or tissues"/>
</dbReference>
<evidence type="ECO:0000256" key="2">
    <source>
        <dbReference type="ARBA" id="ARBA00023134"/>
    </source>
</evidence>
<dbReference type="GO" id="GO:0005525">
    <property type="term" value="F:GTP binding"/>
    <property type="evidence" value="ECO:0007669"/>
    <property type="project" value="UniProtKB-KW"/>
</dbReference>
<dbReference type="SUPFAM" id="SSF52540">
    <property type="entry name" value="P-loop containing nucleoside triphosphate hydrolases"/>
    <property type="match status" value="1"/>
</dbReference>
<dbReference type="InterPro" id="IPR001806">
    <property type="entry name" value="Small_GTPase"/>
</dbReference>
<evidence type="ECO:0000256" key="3">
    <source>
        <dbReference type="SAM" id="MobiDB-lite"/>
    </source>
</evidence>
<dbReference type="GO" id="GO:0003924">
    <property type="term" value="F:GTPase activity"/>
    <property type="evidence" value="ECO:0007669"/>
    <property type="project" value="InterPro"/>
</dbReference>